<dbReference type="EnsemblPlants" id="OPUNC11G14430.1">
    <property type="protein sequence ID" value="OPUNC11G14430.1"/>
    <property type="gene ID" value="OPUNC11G14430"/>
</dbReference>
<evidence type="ECO:0000256" key="6">
    <source>
        <dbReference type="ARBA" id="ARBA00023085"/>
    </source>
</evidence>
<evidence type="ECO:0000256" key="7">
    <source>
        <dbReference type="PROSITE-ProRule" id="PRU10040"/>
    </source>
</evidence>
<dbReference type="GO" id="GO:0045490">
    <property type="term" value="P:pectin catabolic process"/>
    <property type="evidence" value="ECO:0007669"/>
    <property type="project" value="UniProtKB-UniRule"/>
</dbReference>
<comment type="pathway">
    <text evidence="2 8">Glycan metabolism; pectin degradation; 2-dehydro-3-deoxy-D-gluconate from pectin: step 1/5.</text>
</comment>
<dbReference type="InterPro" id="IPR033131">
    <property type="entry name" value="Pectinesterase_Asp_AS"/>
</dbReference>
<dbReference type="SUPFAM" id="SSF51126">
    <property type="entry name" value="Pectin lyase-like"/>
    <property type="match status" value="1"/>
</dbReference>
<name>A0A0E0MGG7_ORYPU</name>
<dbReference type="UniPathway" id="UPA00545">
    <property type="reaction ID" value="UER00823"/>
</dbReference>
<keyword evidence="4" id="KW-0134">Cell wall</keyword>
<reference evidence="10" key="1">
    <citation type="submission" date="2015-04" db="UniProtKB">
        <authorList>
            <consortium name="EnsemblPlants"/>
        </authorList>
    </citation>
    <scope>IDENTIFICATION</scope>
</reference>
<feature type="domain" description="Pectinesterase catalytic" evidence="9">
    <location>
        <begin position="61"/>
        <end position="356"/>
    </location>
</feature>
<dbReference type="AlphaFoldDB" id="A0A0E0MGG7"/>
<evidence type="ECO:0000256" key="8">
    <source>
        <dbReference type="RuleBase" id="RU000589"/>
    </source>
</evidence>
<dbReference type="GO" id="GO:0030599">
    <property type="term" value="F:pectinesterase activity"/>
    <property type="evidence" value="ECO:0007669"/>
    <property type="project" value="UniProtKB-UniRule"/>
</dbReference>
<sequence>MKNNSLLLPPLALVAALVCLPTSGAEHGGIPGWAKPRLQRLLRGARSAAAHGGGRGSRVVEVTVAQNGSGQYRTIAAALAAAPKGKKKAYTIRIGEGTYIEQLNITRHDVTLFGEGVGKTVITGNRGSLKHDDMPSSATVTASGHGFMARDLTIQNTAGPEGNQSLALRSSSNHTVVYRCELESFQDTLFAENGLQLYLDSEISGTVDFVFGNAKAVFQRCHLLVRRGREGAHNIVTAQGRDKPGDDTGFSFQNCRVMAKPSENLTGVETFLGRPWKNHSHVIFMQSFLDGIVHPRGWVEWRKEKHVLETTMTVSYMEFNNTGPGSNTSRRVHWKGFSVVDANKAEDYTVDRFIHGTDWLPNGLNYKPGLY</sequence>
<dbReference type="STRING" id="4537.A0A0E0MGG7"/>
<dbReference type="EC" id="3.1.1.11" evidence="3 8"/>
<dbReference type="Pfam" id="PF01095">
    <property type="entry name" value="Pectinesterase"/>
    <property type="match status" value="1"/>
</dbReference>
<dbReference type="Gramene" id="OPUNC11G14430.1">
    <property type="protein sequence ID" value="OPUNC11G14430.1"/>
    <property type="gene ID" value="OPUNC11G14430"/>
</dbReference>
<evidence type="ECO:0000256" key="3">
    <source>
        <dbReference type="ARBA" id="ARBA00013229"/>
    </source>
</evidence>
<feature type="active site" evidence="7">
    <location>
        <position position="208"/>
    </location>
</feature>
<dbReference type="InterPro" id="IPR011050">
    <property type="entry name" value="Pectin_lyase_fold/virulence"/>
</dbReference>
<keyword evidence="11" id="KW-1185">Reference proteome</keyword>
<accession>A0A0E0MGG7</accession>
<keyword evidence="6 8" id="KW-0063">Aspartyl esterase</keyword>
<evidence type="ECO:0000256" key="4">
    <source>
        <dbReference type="ARBA" id="ARBA00022512"/>
    </source>
</evidence>
<dbReference type="PANTHER" id="PTHR31707">
    <property type="entry name" value="PECTINESTERASE"/>
    <property type="match status" value="1"/>
</dbReference>
<evidence type="ECO:0000256" key="2">
    <source>
        <dbReference type="ARBA" id="ARBA00005184"/>
    </source>
</evidence>
<dbReference type="GO" id="GO:0042545">
    <property type="term" value="P:cell wall modification"/>
    <property type="evidence" value="ECO:0007669"/>
    <property type="project" value="UniProtKB-UniRule"/>
</dbReference>
<comment type="catalytic activity">
    <reaction evidence="8">
        <text>[(1-&gt;4)-alpha-D-galacturonosyl methyl ester](n) + n H2O = [(1-&gt;4)-alpha-D-galacturonosyl](n) + n methanol + n H(+)</text>
        <dbReference type="Rhea" id="RHEA:22380"/>
        <dbReference type="Rhea" id="RHEA-COMP:14570"/>
        <dbReference type="Rhea" id="RHEA-COMP:14573"/>
        <dbReference type="ChEBI" id="CHEBI:15377"/>
        <dbReference type="ChEBI" id="CHEBI:15378"/>
        <dbReference type="ChEBI" id="CHEBI:17790"/>
        <dbReference type="ChEBI" id="CHEBI:140522"/>
        <dbReference type="ChEBI" id="CHEBI:140523"/>
        <dbReference type="EC" id="3.1.1.11"/>
    </reaction>
</comment>
<comment type="subcellular location">
    <subcellularLocation>
        <location evidence="1">Secreted</location>
        <location evidence="1">Cell wall</location>
    </subcellularLocation>
</comment>
<protein>
    <recommendedName>
        <fullName evidence="3 8">Pectinesterase</fullName>
        <ecNumber evidence="3 8">3.1.1.11</ecNumber>
    </recommendedName>
</protein>
<dbReference type="PROSITE" id="PS00503">
    <property type="entry name" value="PECTINESTERASE_2"/>
    <property type="match status" value="1"/>
</dbReference>
<dbReference type="InterPro" id="IPR000070">
    <property type="entry name" value="Pectinesterase_cat"/>
</dbReference>
<dbReference type="FunFam" id="2.160.20.10:FF:000029">
    <property type="entry name" value="Pectinesterase 4"/>
    <property type="match status" value="1"/>
</dbReference>
<dbReference type="InterPro" id="IPR012334">
    <property type="entry name" value="Pectin_lyas_fold"/>
</dbReference>
<keyword evidence="8" id="KW-0732">Signal</keyword>
<keyword evidence="4" id="KW-0964">Secreted</keyword>
<dbReference type="Gene3D" id="2.160.20.10">
    <property type="entry name" value="Single-stranded right-handed beta-helix, Pectin lyase-like"/>
    <property type="match status" value="1"/>
</dbReference>
<keyword evidence="5 8" id="KW-0378">Hydrolase</keyword>
<dbReference type="OMA" id="SHVIFMQ"/>
<evidence type="ECO:0000313" key="10">
    <source>
        <dbReference type="EnsemblPlants" id="OPUNC11G14430.1"/>
    </source>
</evidence>
<evidence type="ECO:0000256" key="5">
    <source>
        <dbReference type="ARBA" id="ARBA00022801"/>
    </source>
</evidence>
<proteinExistence type="predicted"/>
<evidence type="ECO:0000259" key="9">
    <source>
        <dbReference type="Pfam" id="PF01095"/>
    </source>
</evidence>
<feature type="chain" id="PRO_5005116435" description="Pectinesterase" evidence="8">
    <location>
        <begin position="26"/>
        <end position="371"/>
    </location>
</feature>
<dbReference type="Proteomes" id="UP000026962">
    <property type="component" value="Chromosome 11"/>
</dbReference>
<dbReference type="HOGENOM" id="CLU_012243_4_2_1"/>
<dbReference type="eggNOG" id="ENOG502RRRN">
    <property type="taxonomic scope" value="Eukaryota"/>
</dbReference>
<organism evidence="10">
    <name type="scientific">Oryza punctata</name>
    <name type="common">Red rice</name>
    <dbReference type="NCBI Taxonomy" id="4537"/>
    <lineage>
        <taxon>Eukaryota</taxon>
        <taxon>Viridiplantae</taxon>
        <taxon>Streptophyta</taxon>
        <taxon>Embryophyta</taxon>
        <taxon>Tracheophyta</taxon>
        <taxon>Spermatophyta</taxon>
        <taxon>Magnoliopsida</taxon>
        <taxon>Liliopsida</taxon>
        <taxon>Poales</taxon>
        <taxon>Poaceae</taxon>
        <taxon>BOP clade</taxon>
        <taxon>Oryzoideae</taxon>
        <taxon>Oryzeae</taxon>
        <taxon>Oryzinae</taxon>
        <taxon>Oryza</taxon>
    </lineage>
</organism>
<reference evidence="10" key="2">
    <citation type="submission" date="2018-05" db="EMBL/GenBank/DDBJ databases">
        <title>OpunRS2 (Oryza punctata Reference Sequence Version 2).</title>
        <authorList>
            <person name="Zhang J."/>
            <person name="Kudrna D."/>
            <person name="Lee S."/>
            <person name="Talag J."/>
            <person name="Welchert J."/>
            <person name="Wing R.A."/>
        </authorList>
    </citation>
    <scope>NUCLEOTIDE SEQUENCE [LARGE SCALE GENOMIC DNA]</scope>
</reference>
<evidence type="ECO:0000313" key="11">
    <source>
        <dbReference type="Proteomes" id="UP000026962"/>
    </source>
</evidence>
<feature type="signal peptide" evidence="8">
    <location>
        <begin position="1"/>
        <end position="25"/>
    </location>
</feature>
<evidence type="ECO:0000256" key="1">
    <source>
        <dbReference type="ARBA" id="ARBA00004191"/>
    </source>
</evidence>